<dbReference type="InterPro" id="IPR036866">
    <property type="entry name" value="RibonucZ/Hydroxyglut_hydro"/>
</dbReference>
<dbReference type="Gene3D" id="3.60.15.10">
    <property type="entry name" value="Ribonuclease Z/Hydroxyacylglutathione hydrolase-like"/>
    <property type="match status" value="1"/>
</dbReference>
<dbReference type="EMBL" id="NRRL01000005">
    <property type="protein sequence ID" value="MBK1667305.1"/>
    <property type="molecule type" value="Genomic_DNA"/>
</dbReference>
<dbReference type="RefSeq" id="WP_200339364.1">
    <property type="nucleotide sequence ID" value="NZ_NRRL01000005.1"/>
</dbReference>
<name>A0ABS1DAC4_9PROT</name>
<organism evidence="1 2">
    <name type="scientific">Rhodovibrio sodomensis</name>
    <dbReference type="NCBI Taxonomy" id="1088"/>
    <lineage>
        <taxon>Bacteria</taxon>
        <taxon>Pseudomonadati</taxon>
        <taxon>Pseudomonadota</taxon>
        <taxon>Alphaproteobacteria</taxon>
        <taxon>Rhodospirillales</taxon>
        <taxon>Rhodovibrionaceae</taxon>
        <taxon>Rhodovibrio</taxon>
    </lineage>
</organism>
<reference evidence="1 2" key="1">
    <citation type="journal article" date="2020" name="Microorganisms">
        <title>Osmotic Adaptation and Compatible Solute Biosynthesis of Phototrophic Bacteria as Revealed from Genome Analyses.</title>
        <authorList>
            <person name="Imhoff J.F."/>
            <person name="Rahn T."/>
            <person name="Kunzel S."/>
            <person name="Keller A."/>
            <person name="Neulinger S.C."/>
        </authorList>
    </citation>
    <scope>NUCLEOTIDE SEQUENCE [LARGE SCALE GENOMIC DNA]</scope>
    <source>
        <strain evidence="1 2">DSM 9895</strain>
    </source>
</reference>
<comment type="caution">
    <text evidence="1">The sequence shown here is derived from an EMBL/GenBank/DDBJ whole genome shotgun (WGS) entry which is preliminary data.</text>
</comment>
<evidence type="ECO:0000313" key="1">
    <source>
        <dbReference type="EMBL" id="MBK1667305.1"/>
    </source>
</evidence>
<dbReference type="SUPFAM" id="SSF56281">
    <property type="entry name" value="Metallo-hydrolase/oxidoreductase"/>
    <property type="match status" value="1"/>
</dbReference>
<evidence type="ECO:0000313" key="2">
    <source>
        <dbReference type="Proteomes" id="UP001296873"/>
    </source>
</evidence>
<gene>
    <name evidence="1" type="ORF">CKO28_04510</name>
</gene>
<keyword evidence="2" id="KW-1185">Reference proteome</keyword>
<dbReference type="Proteomes" id="UP001296873">
    <property type="component" value="Unassembled WGS sequence"/>
</dbReference>
<protein>
    <recommendedName>
        <fullName evidence="3">Metallohydrolase</fullName>
    </recommendedName>
</protein>
<evidence type="ECO:0008006" key="3">
    <source>
        <dbReference type="Google" id="ProtNLM"/>
    </source>
</evidence>
<accession>A0ABS1DAC4</accession>
<proteinExistence type="predicted"/>
<sequence length="375" mass="42218">MAYMTFFPLGNADSTLIRLADDQLVLFDFADTRDPKDALDRRCDLRHELRKEMNFARKEDFSVVCFTHLDDDHVCGAQDFFWFDHAEKYQGPGRAKIAELWVPAAAITEEGIDGDARVIRQEARHRLKRGSGVKVFSHPEALRSFLAENGIRLQDRMDCIVDAGRLVPGFSKLGPERAEFFVHSPFAWRSDERGLEDRNQDSIVVQATFSEQSSETCVLLGADADHETLTQIVKTTKRHGNENRLEWDVLKLFHHCSYLSLGPDRGIERTQPVEEVDWLMGEQARDGCIVISPSKDIPAKGTVEDRDSQPPHRQAANYYKWIVGERDGEFRVTMETPNKARPKPFRVDITAMGAAVALVATTSIGTATSTPARAG</sequence>